<dbReference type="SUPFAM" id="SSF56601">
    <property type="entry name" value="beta-lactamase/transpeptidase-like"/>
    <property type="match status" value="1"/>
</dbReference>
<sequence length="515" mass="54743">MGLLRHLLLAGTLAGFGLSQDCPLLGPAYPEVANLGSSPAFKAAQAAIDDEIARALTGGQLDPNTYFGIRVFSKTSDKVLYEKYHGPSLGADTVVSIASISKLITVYATLTEIGDKYWDEPITKYVPELANRKVKNPVYDINWDEVTLGALASHMAGIPQHCKIPALAESFARILKSYPTAPSFHTPAYSNTAFQLLSYAVEKISGKKFTTVLEKNLIKPLKLTRTFLGPVNDTNSILFDASDLGDGAPGGGYLSSAGDLAKLGRSMLASSILTPVQTRRWLRPVTHTAQVSLSLGMAWEILRLPVPVSRGSTTTRFVDVYHKPGGARNSYTQLAVSPDHGIGYALVTAGAGVPSTFPYLISKIHSILLAGAEQAARDQALALYVGNYTLPDNSVAEFTLHEGEPGLFLNRLTSNGTEITALLGPSLGMPDGIKVGAWLYPMGLAAGGKVAFRASLGAVGLPATEPCSPWGVLDRYKYGGYPADLFVFEIGEGGKAAAVEVPVLKKTLKRDGKGC</sequence>
<organism evidence="4 5">
    <name type="scientific">Staphylotrichum tortipilum</name>
    <dbReference type="NCBI Taxonomy" id="2831512"/>
    <lineage>
        <taxon>Eukaryota</taxon>
        <taxon>Fungi</taxon>
        <taxon>Dikarya</taxon>
        <taxon>Ascomycota</taxon>
        <taxon>Pezizomycotina</taxon>
        <taxon>Sordariomycetes</taxon>
        <taxon>Sordariomycetidae</taxon>
        <taxon>Sordariales</taxon>
        <taxon>Chaetomiaceae</taxon>
        <taxon>Staphylotrichum</taxon>
    </lineage>
</organism>
<dbReference type="EMBL" id="MU855586">
    <property type="protein sequence ID" value="KAK3901361.1"/>
    <property type="molecule type" value="Genomic_DNA"/>
</dbReference>
<evidence type="ECO:0000256" key="1">
    <source>
        <dbReference type="SAM" id="SignalP"/>
    </source>
</evidence>
<dbReference type="InterPro" id="IPR058664">
    <property type="entry name" value="ARB_00930-like_C"/>
</dbReference>
<keyword evidence="5" id="KW-1185">Reference proteome</keyword>
<dbReference type="Pfam" id="PF26335">
    <property type="entry name" value="ARB_00930_C"/>
    <property type="match status" value="1"/>
</dbReference>
<dbReference type="PANTHER" id="PTHR22935">
    <property type="entry name" value="PENICILLIN-BINDING PROTEIN"/>
    <property type="match status" value="1"/>
</dbReference>
<evidence type="ECO:0000313" key="5">
    <source>
        <dbReference type="Proteomes" id="UP001303889"/>
    </source>
</evidence>
<evidence type="ECO:0000313" key="4">
    <source>
        <dbReference type="EMBL" id="KAK3901361.1"/>
    </source>
</evidence>
<evidence type="ECO:0000259" key="2">
    <source>
        <dbReference type="Pfam" id="PF00144"/>
    </source>
</evidence>
<reference evidence="4" key="2">
    <citation type="submission" date="2023-05" db="EMBL/GenBank/DDBJ databases">
        <authorList>
            <consortium name="Lawrence Berkeley National Laboratory"/>
            <person name="Steindorff A."/>
            <person name="Hensen N."/>
            <person name="Bonometti L."/>
            <person name="Westerberg I."/>
            <person name="Brannstrom I.O."/>
            <person name="Guillou S."/>
            <person name="Cros-Aarteil S."/>
            <person name="Calhoun S."/>
            <person name="Haridas S."/>
            <person name="Kuo A."/>
            <person name="Mondo S."/>
            <person name="Pangilinan J."/>
            <person name="Riley R."/>
            <person name="Labutti K."/>
            <person name="Andreopoulos B."/>
            <person name="Lipzen A."/>
            <person name="Chen C."/>
            <person name="Yanf M."/>
            <person name="Daum C."/>
            <person name="Ng V."/>
            <person name="Clum A."/>
            <person name="Ohm R."/>
            <person name="Martin F."/>
            <person name="Silar P."/>
            <person name="Natvig D."/>
            <person name="Lalanne C."/>
            <person name="Gautier V."/>
            <person name="Ament-Velasquez S.L."/>
            <person name="Kruys A."/>
            <person name="Hutchinson M.I."/>
            <person name="Powell A.J."/>
            <person name="Barry K."/>
            <person name="Miller A.N."/>
            <person name="Grigoriev I.V."/>
            <person name="Debuchy R."/>
            <person name="Gladieux P."/>
            <person name="Thoren M.H."/>
            <person name="Johannesson H."/>
        </authorList>
    </citation>
    <scope>NUCLEOTIDE SEQUENCE</scope>
    <source>
        <strain evidence="4">CBS 103.79</strain>
    </source>
</reference>
<feature type="domain" description="Beta-lactamase-related" evidence="2">
    <location>
        <begin position="77"/>
        <end position="354"/>
    </location>
</feature>
<comment type="caution">
    <text evidence="4">The sequence shown here is derived from an EMBL/GenBank/DDBJ whole genome shotgun (WGS) entry which is preliminary data.</text>
</comment>
<reference evidence="4" key="1">
    <citation type="journal article" date="2023" name="Mol. Phylogenet. Evol.">
        <title>Genome-scale phylogeny and comparative genomics of the fungal order Sordariales.</title>
        <authorList>
            <person name="Hensen N."/>
            <person name="Bonometti L."/>
            <person name="Westerberg I."/>
            <person name="Brannstrom I.O."/>
            <person name="Guillou S."/>
            <person name="Cros-Aarteil S."/>
            <person name="Calhoun S."/>
            <person name="Haridas S."/>
            <person name="Kuo A."/>
            <person name="Mondo S."/>
            <person name="Pangilinan J."/>
            <person name="Riley R."/>
            <person name="LaButti K."/>
            <person name="Andreopoulos B."/>
            <person name="Lipzen A."/>
            <person name="Chen C."/>
            <person name="Yan M."/>
            <person name="Daum C."/>
            <person name="Ng V."/>
            <person name="Clum A."/>
            <person name="Steindorff A."/>
            <person name="Ohm R.A."/>
            <person name="Martin F."/>
            <person name="Silar P."/>
            <person name="Natvig D.O."/>
            <person name="Lalanne C."/>
            <person name="Gautier V."/>
            <person name="Ament-Velasquez S.L."/>
            <person name="Kruys A."/>
            <person name="Hutchinson M.I."/>
            <person name="Powell A.J."/>
            <person name="Barry K."/>
            <person name="Miller A.N."/>
            <person name="Grigoriev I.V."/>
            <person name="Debuchy R."/>
            <person name="Gladieux P."/>
            <person name="Hiltunen Thoren M."/>
            <person name="Johannesson H."/>
        </authorList>
    </citation>
    <scope>NUCLEOTIDE SEQUENCE</scope>
    <source>
        <strain evidence="4">CBS 103.79</strain>
    </source>
</reference>
<feature type="domain" description="Beta-lactamase-like ARB-00930-like C-terminal" evidence="3">
    <location>
        <begin position="376"/>
        <end position="510"/>
    </location>
</feature>
<dbReference type="Pfam" id="PF00144">
    <property type="entry name" value="Beta-lactamase"/>
    <property type="match status" value="1"/>
</dbReference>
<dbReference type="Gene3D" id="3.40.710.10">
    <property type="entry name" value="DD-peptidase/beta-lactamase superfamily"/>
    <property type="match status" value="1"/>
</dbReference>
<accession>A0AAN6MJJ1</accession>
<name>A0AAN6MJJ1_9PEZI</name>
<dbReference type="InterPro" id="IPR001466">
    <property type="entry name" value="Beta-lactam-related"/>
</dbReference>
<evidence type="ECO:0000259" key="3">
    <source>
        <dbReference type="Pfam" id="PF26335"/>
    </source>
</evidence>
<dbReference type="AlphaFoldDB" id="A0AAN6MJJ1"/>
<proteinExistence type="predicted"/>
<dbReference type="InterPro" id="IPR051478">
    <property type="entry name" value="Beta-lactamase-like_AB/R"/>
</dbReference>
<protein>
    <submittedName>
        <fullName evidence="4">Beta-lactamase/transpeptidase-like protein</fullName>
    </submittedName>
</protein>
<dbReference type="InterPro" id="IPR012338">
    <property type="entry name" value="Beta-lactam/transpept-like"/>
</dbReference>
<keyword evidence="1" id="KW-0732">Signal</keyword>
<gene>
    <name evidence="4" type="ORF">C8A05DRAFT_44990</name>
</gene>
<dbReference type="PANTHER" id="PTHR22935:SF97">
    <property type="entry name" value="BETA-LACTAMASE-RELATED DOMAIN-CONTAINING PROTEIN"/>
    <property type="match status" value="1"/>
</dbReference>
<dbReference type="Proteomes" id="UP001303889">
    <property type="component" value="Unassembled WGS sequence"/>
</dbReference>
<feature type="signal peptide" evidence="1">
    <location>
        <begin position="1"/>
        <end position="19"/>
    </location>
</feature>
<feature type="chain" id="PRO_5042950682" evidence="1">
    <location>
        <begin position="20"/>
        <end position="515"/>
    </location>
</feature>